<reference evidence="2 3" key="1">
    <citation type="submission" date="2015-09" db="EMBL/GenBank/DDBJ databases">
        <authorList>
            <consortium name="Pathogen Informatics"/>
        </authorList>
    </citation>
    <scope>NUCLEOTIDE SEQUENCE [LARGE SCALE GENOMIC DNA]</scope>
    <source>
        <strain evidence="2 3">2789STDY5834946</strain>
    </source>
</reference>
<evidence type="ECO:0000313" key="2">
    <source>
        <dbReference type="EMBL" id="CUQ27165.1"/>
    </source>
</evidence>
<name>A0A174V521_9BACE</name>
<organism evidence="2 3">
    <name type="scientific">Bacteroides caccae</name>
    <dbReference type="NCBI Taxonomy" id="47678"/>
    <lineage>
        <taxon>Bacteria</taxon>
        <taxon>Pseudomonadati</taxon>
        <taxon>Bacteroidota</taxon>
        <taxon>Bacteroidia</taxon>
        <taxon>Bacteroidales</taxon>
        <taxon>Bacteroidaceae</taxon>
        <taxon>Bacteroides</taxon>
    </lineage>
</organism>
<sequence>MQNNLRNNFAKYKTMNKKERLEAIIKHYSDGKPSVFAKLIGVAPSTISSWLSRDTLDYDLLFAKCENLSSEWLLTGRGEMINIQTATFNNTTTLPQKESTGIEDKLLAIIADKDATIREMAEEIGALKQTIVQLKQDNLGRVSGAESSTLAGAG</sequence>
<dbReference type="InterPro" id="IPR010982">
    <property type="entry name" value="Lambda_DNA-bd_dom_sf"/>
</dbReference>
<dbReference type="InterPro" id="IPR010744">
    <property type="entry name" value="Phage_CI_N"/>
</dbReference>
<dbReference type="Proteomes" id="UP000095725">
    <property type="component" value="Unassembled WGS sequence"/>
</dbReference>
<evidence type="ECO:0000259" key="1">
    <source>
        <dbReference type="Pfam" id="PF07022"/>
    </source>
</evidence>
<dbReference type="Gene3D" id="1.10.260.40">
    <property type="entry name" value="lambda repressor-like DNA-binding domains"/>
    <property type="match status" value="1"/>
</dbReference>
<evidence type="ECO:0000313" key="3">
    <source>
        <dbReference type="Proteomes" id="UP000095725"/>
    </source>
</evidence>
<dbReference type="AlphaFoldDB" id="A0A174V521"/>
<accession>A0A174V521</accession>
<gene>
    <name evidence="2" type="ORF">ERS852558_02387</name>
</gene>
<protein>
    <submittedName>
        <fullName evidence="2">Transcriptional regulator</fullName>
    </submittedName>
</protein>
<dbReference type="EMBL" id="CZBL01000009">
    <property type="protein sequence ID" value="CUQ27165.1"/>
    <property type="molecule type" value="Genomic_DNA"/>
</dbReference>
<dbReference type="GO" id="GO:0045892">
    <property type="term" value="P:negative regulation of DNA-templated transcription"/>
    <property type="evidence" value="ECO:0007669"/>
    <property type="project" value="InterPro"/>
</dbReference>
<feature type="domain" description="Bacteriophage CI repressor N-terminal" evidence="1">
    <location>
        <begin position="36"/>
        <end position="80"/>
    </location>
</feature>
<dbReference type="Pfam" id="PF07022">
    <property type="entry name" value="Phage_CI_repr"/>
    <property type="match status" value="1"/>
</dbReference>
<dbReference type="GO" id="GO:0003677">
    <property type="term" value="F:DNA binding"/>
    <property type="evidence" value="ECO:0007669"/>
    <property type="project" value="InterPro"/>
</dbReference>
<proteinExistence type="predicted"/>